<gene>
    <name evidence="3" type="ORF">N4J17_09205</name>
</gene>
<dbReference type="Proteomes" id="UP001359308">
    <property type="component" value="Chromosome"/>
</dbReference>
<dbReference type="InterPro" id="IPR005502">
    <property type="entry name" value="Ribosyl_crysJ1"/>
</dbReference>
<dbReference type="InterPro" id="IPR036705">
    <property type="entry name" value="Ribosyl_crysJ1_sf"/>
</dbReference>
<evidence type="ECO:0000313" key="4">
    <source>
        <dbReference type="Proteomes" id="UP001359308"/>
    </source>
</evidence>
<comment type="similarity">
    <text evidence="1">Belongs to the ADP-ribosylglycohydrolase family.</text>
</comment>
<dbReference type="EMBL" id="CP104311">
    <property type="protein sequence ID" value="WWF00663.1"/>
    <property type="molecule type" value="Genomic_DNA"/>
</dbReference>
<dbReference type="Pfam" id="PF03747">
    <property type="entry name" value="ADP_ribosyl_GH"/>
    <property type="match status" value="1"/>
</dbReference>
<keyword evidence="2" id="KW-0378">Hydrolase</keyword>
<proteinExistence type="inferred from homology"/>
<dbReference type="Gene3D" id="1.10.4080.10">
    <property type="entry name" value="ADP-ribosylation/Crystallin J1"/>
    <property type="match status" value="1"/>
</dbReference>
<sequence length="180" mass="19103">MSLHPSVSPRRSAIAGGLYGLLIGDAIGRCYEFKSAAELPPPEAIAMRPPCGYPATYPFVPAGTWTDDGAQALALLDSLLESGRLDLDDFGARLLAWCDEGVYTPDGQVFDIGIQTARAFSRMRAGIPAARAGDAHERANGNGALMRVLPLALWHRSDDAELVRLAIEQGRLTTATPAAA</sequence>
<organism evidence="3 4">
    <name type="scientific">Methylococcus capsulatus</name>
    <dbReference type="NCBI Taxonomy" id="414"/>
    <lineage>
        <taxon>Bacteria</taxon>
        <taxon>Pseudomonadati</taxon>
        <taxon>Pseudomonadota</taxon>
        <taxon>Gammaproteobacteria</taxon>
        <taxon>Methylococcales</taxon>
        <taxon>Methylococcaceae</taxon>
        <taxon>Methylococcus</taxon>
    </lineage>
</organism>
<accession>A0ABZ2F2Z0</accession>
<evidence type="ECO:0000313" key="3">
    <source>
        <dbReference type="EMBL" id="WWF00663.1"/>
    </source>
</evidence>
<dbReference type="InterPro" id="IPR050792">
    <property type="entry name" value="ADP-ribosylglycohydrolase"/>
</dbReference>
<dbReference type="SUPFAM" id="SSF101478">
    <property type="entry name" value="ADP-ribosylglycohydrolase"/>
    <property type="match status" value="1"/>
</dbReference>
<dbReference type="RefSeq" id="WP_198321788.1">
    <property type="nucleotide sequence ID" value="NZ_CP104311.1"/>
</dbReference>
<dbReference type="PANTHER" id="PTHR16222">
    <property type="entry name" value="ADP-RIBOSYLGLYCOHYDROLASE"/>
    <property type="match status" value="1"/>
</dbReference>
<name>A0ABZ2F2Z0_METCP</name>
<evidence type="ECO:0000256" key="1">
    <source>
        <dbReference type="ARBA" id="ARBA00010702"/>
    </source>
</evidence>
<keyword evidence="4" id="KW-1185">Reference proteome</keyword>
<evidence type="ECO:0000256" key="2">
    <source>
        <dbReference type="ARBA" id="ARBA00022801"/>
    </source>
</evidence>
<protein>
    <submittedName>
        <fullName evidence="3">ADP-ribosylglycohydrolase family protein</fullName>
    </submittedName>
</protein>
<reference evidence="3 4" key="1">
    <citation type="submission" date="2022-09" db="EMBL/GenBank/DDBJ databases">
        <authorList>
            <person name="Giprobiosintez L."/>
        </authorList>
    </citation>
    <scope>NUCLEOTIDE SEQUENCE [LARGE SCALE GENOMIC DNA]</scope>
    <source>
        <strain evidence="4">VKPM-B-12549 (GBS-15)</strain>
    </source>
</reference>
<dbReference type="PANTHER" id="PTHR16222:SF24">
    <property type="entry name" value="ADP-RIBOSYLHYDROLASE ARH3"/>
    <property type="match status" value="1"/>
</dbReference>